<proteinExistence type="predicted"/>
<sequence length="106" mass="10830">MGGPVAGLRGGGAVCAGVVGFEVGEFVVPLGALLAQVGQAAQRLGADDGLGPGAGEAVQVVFRTMPVARTARNAARPACRRGREDWVWLAIGASFELVSDSEVRLR</sequence>
<evidence type="ECO:0000313" key="1">
    <source>
        <dbReference type="EMBL" id="GGT92818.1"/>
    </source>
</evidence>
<gene>
    <name evidence="1" type="ORF">GCM10010226_83470</name>
</gene>
<accession>A0A918M0N3</accession>
<reference evidence="1" key="2">
    <citation type="submission" date="2020-09" db="EMBL/GenBank/DDBJ databases">
        <authorList>
            <person name="Sun Q."/>
            <person name="Ohkuma M."/>
        </authorList>
    </citation>
    <scope>NUCLEOTIDE SEQUENCE</scope>
    <source>
        <strain evidence="1">JCM 4125</strain>
    </source>
</reference>
<organism evidence="1 2">
    <name type="scientific">Streptomyces phaeofaciens</name>
    <dbReference type="NCBI Taxonomy" id="68254"/>
    <lineage>
        <taxon>Bacteria</taxon>
        <taxon>Bacillati</taxon>
        <taxon>Actinomycetota</taxon>
        <taxon>Actinomycetes</taxon>
        <taxon>Kitasatosporales</taxon>
        <taxon>Streptomycetaceae</taxon>
        <taxon>Streptomyces</taxon>
    </lineage>
</organism>
<protein>
    <submittedName>
        <fullName evidence="1">Uncharacterized protein</fullName>
    </submittedName>
</protein>
<evidence type="ECO:0000313" key="2">
    <source>
        <dbReference type="Proteomes" id="UP000646776"/>
    </source>
</evidence>
<dbReference type="EMBL" id="BMSA01000041">
    <property type="protein sequence ID" value="GGT92818.1"/>
    <property type="molecule type" value="Genomic_DNA"/>
</dbReference>
<dbReference type="AlphaFoldDB" id="A0A918M0N3"/>
<comment type="caution">
    <text evidence="1">The sequence shown here is derived from an EMBL/GenBank/DDBJ whole genome shotgun (WGS) entry which is preliminary data.</text>
</comment>
<dbReference type="Proteomes" id="UP000646776">
    <property type="component" value="Unassembled WGS sequence"/>
</dbReference>
<reference evidence="1" key="1">
    <citation type="journal article" date="2014" name="Int. J. Syst. Evol. Microbiol.">
        <title>Complete genome sequence of Corynebacterium casei LMG S-19264T (=DSM 44701T), isolated from a smear-ripened cheese.</title>
        <authorList>
            <consortium name="US DOE Joint Genome Institute (JGI-PGF)"/>
            <person name="Walter F."/>
            <person name="Albersmeier A."/>
            <person name="Kalinowski J."/>
            <person name="Ruckert C."/>
        </authorList>
    </citation>
    <scope>NUCLEOTIDE SEQUENCE</scope>
    <source>
        <strain evidence="1">JCM 4125</strain>
    </source>
</reference>
<keyword evidence="2" id="KW-1185">Reference proteome</keyword>
<name>A0A918M0N3_9ACTN</name>
<dbReference type="RefSeq" id="WP_189717823.1">
    <property type="nucleotide sequence ID" value="NZ_BMSA01000041.1"/>
</dbReference>